<dbReference type="VEuPathDB" id="PiroplasmaDB:TA19040"/>
<dbReference type="OrthoDB" id="371494at2759"/>
<dbReference type="AlphaFoldDB" id="Q4UG88"/>
<evidence type="ECO:0000313" key="1">
    <source>
        <dbReference type="EMBL" id="CAI73901.1"/>
    </source>
</evidence>
<dbReference type="InParanoid" id="Q4UG88"/>
<dbReference type="EMBL" id="CR940347">
    <property type="protein sequence ID" value="CAI73901.1"/>
    <property type="molecule type" value="Genomic_DNA"/>
</dbReference>
<name>Q4UG88_THEAN</name>
<protein>
    <submittedName>
        <fullName evidence="1">Uncharacterized protein</fullName>
    </submittedName>
</protein>
<accession>Q4UG88</accession>
<dbReference type="Pfam" id="PF12314">
    <property type="entry name" value="IMCp"/>
    <property type="match status" value="1"/>
</dbReference>
<dbReference type="KEGG" id="tan:TA19040"/>
<dbReference type="GeneID" id="3863982"/>
<proteinExistence type="predicted"/>
<keyword evidence="2" id="KW-1185">Reference proteome</keyword>
<evidence type="ECO:0000313" key="2">
    <source>
        <dbReference type="Proteomes" id="UP000001950"/>
    </source>
</evidence>
<dbReference type="Proteomes" id="UP000001950">
    <property type="component" value="Chromosome 1"/>
</dbReference>
<dbReference type="OMA" id="MFDCCSG"/>
<reference evidence="1 2" key="1">
    <citation type="journal article" date="2005" name="Science">
        <title>Genome of the host-cell transforming parasite Theileria annulata compared with T. parva.</title>
        <authorList>
            <person name="Pain A."/>
            <person name="Renauld H."/>
            <person name="Berriman M."/>
            <person name="Murphy L."/>
            <person name="Yeats C.A."/>
            <person name="Weir W."/>
            <person name="Kerhornou A."/>
            <person name="Aslett M."/>
            <person name="Bishop R."/>
            <person name="Bouchier C."/>
            <person name="Cochet M."/>
            <person name="Coulson R.M.R."/>
            <person name="Cronin A."/>
            <person name="de Villiers E.P."/>
            <person name="Fraser A."/>
            <person name="Fosker N."/>
            <person name="Gardner M."/>
            <person name="Goble A."/>
            <person name="Griffiths-Jones S."/>
            <person name="Harris D.E."/>
            <person name="Katzer F."/>
            <person name="Larke N."/>
            <person name="Lord A."/>
            <person name="Maser P."/>
            <person name="McKellar S."/>
            <person name="Mooney P."/>
            <person name="Morton F."/>
            <person name="Nene V."/>
            <person name="O'Neil S."/>
            <person name="Price C."/>
            <person name="Quail M.A."/>
            <person name="Rabbinowitsch E."/>
            <person name="Rawlings N.D."/>
            <person name="Rutter S."/>
            <person name="Saunders D."/>
            <person name="Seeger K."/>
            <person name="Shah T."/>
            <person name="Squares R."/>
            <person name="Squares S."/>
            <person name="Tivey A."/>
            <person name="Walker A.R."/>
            <person name="Woodward J."/>
            <person name="Dobbelaere D.A.E."/>
            <person name="Langsley G."/>
            <person name="Rajandream M.A."/>
            <person name="McKeever D."/>
            <person name="Shiels B."/>
            <person name="Tait A."/>
            <person name="Barrell B.G."/>
            <person name="Hall N."/>
        </authorList>
    </citation>
    <scope>NUCLEOTIDE SEQUENCE [LARGE SCALE GENOMIC DNA]</scope>
    <source>
        <strain evidence="2">Ankara</strain>
    </source>
</reference>
<dbReference type="InterPro" id="IPR022086">
    <property type="entry name" value="IMCp"/>
</dbReference>
<organism evidence="1 2">
    <name type="scientific">Theileria annulata</name>
    <dbReference type="NCBI Taxonomy" id="5874"/>
    <lineage>
        <taxon>Eukaryota</taxon>
        <taxon>Sar</taxon>
        <taxon>Alveolata</taxon>
        <taxon>Apicomplexa</taxon>
        <taxon>Aconoidasida</taxon>
        <taxon>Piroplasmida</taxon>
        <taxon>Theileriidae</taxon>
        <taxon>Theileria</taxon>
    </lineage>
</organism>
<dbReference type="eggNOG" id="ENOG502TNEP">
    <property type="taxonomic scope" value="Eukaryota"/>
</dbReference>
<dbReference type="RefSeq" id="XP_954578.1">
    <property type="nucleotide sequence ID" value="XM_949485.1"/>
</dbReference>
<sequence>MCKEACFDPGLSGLNDTVMLYTFDAQMHAGKVVDNQKIEIIVVLNFRTNRYRIINLSGYSANMFDCCSGGNFLESEETFLNHKSVLEEAGVNTDELNGLDATHYQILEPITQTRVIEVEKEYVEEKIIEVPEVQVVDKYVDVDVPVVKYKPVYKKKEVVVERVKHVPKIIYEDKIVEVPQVQYVEKEVDVPQYVTKERIVKEPKVMVVERVIPVLKVNKAQHAKEVEGEGHEFLEEAYEGDY</sequence>
<gene>
    <name evidence="1" type="ORF">TA19040</name>
</gene>